<protein>
    <submittedName>
        <fullName evidence="6">Polyphosphoinositide phosphatase</fullName>
    </submittedName>
</protein>
<dbReference type="GO" id="GO:0043813">
    <property type="term" value="F:phosphatidylinositol-3,5-bisphosphate 5-phosphatase activity"/>
    <property type="evidence" value="ECO:0007669"/>
    <property type="project" value="InterPro"/>
</dbReference>
<feature type="compositionally biased region" description="Acidic residues" evidence="4">
    <location>
        <begin position="886"/>
        <end position="898"/>
    </location>
</feature>
<dbReference type="Pfam" id="PF02383">
    <property type="entry name" value="Syja_N"/>
    <property type="match status" value="2"/>
</dbReference>
<organism evidence="6 7">
    <name type="scientific">Stylophora pistillata</name>
    <name type="common">Smooth cauliflower coral</name>
    <dbReference type="NCBI Taxonomy" id="50429"/>
    <lineage>
        <taxon>Eukaryota</taxon>
        <taxon>Metazoa</taxon>
        <taxon>Cnidaria</taxon>
        <taxon>Anthozoa</taxon>
        <taxon>Hexacorallia</taxon>
        <taxon>Scleractinia</taxon>
        <taxon>Astrocoeniina</taxon>
        <taxon>Pocilloporidae</taxon>
        <taxon>Stylophora</taxon>
    </lineage>
</organism>
<comment type="caution">
    <text evidence="6">The sequence shown here is derived from an EMBL/GenBank/DDBJ whole genome shotgun (WGS) entry which is preliminary data.</text>
</comment>
<dbReference type="AlphaFoldDB" id="A0A2B4SXW7"/>
<dbReference type="EMBL" id="LSMT01000009">
    <property type="protein sequence ID" value="PFX33720.1"/>
    <property type="molecule type" value="Genomic_DNA"/>
</dbReference>
<name>A0A2B4SXW7_STYPI</name>
<keyword evidence="2" id="KW-0378">Hydrolase</keyword>
<feature type="region of interest" description="Disordered" evidence="4">
    <location>
        <begin position="244"/>
        <end position="313"/>
    </location>
</feature>
<evidence type="ECO:0000259" key="5">
    <source>
        <dbReference type="PROSITE" id="PS50275"/>
    </source>
</evidence>
<feature type="compositionally biased region" description="Polar residues" evidence="4">
    <location>
        <begin position="282"/>
        <end position="312"/>
    </location>
</feature>
<evidence type="ECO:0000256" key="2">
    <source>
        <dbReference type="ARBA" id="ARBA00022801"/>
    </source>
</evidence>
<evidence type="ECO:0000256" key="3">
    <source>
        <dbReference type="ARBA" id="ARBA00023136"/>
    </source>
</evidence>
<dbReference type="GO" id="GO:0012505">
    <property type="term" value="C:endomembrane system"/>
    <property type="evidence" value="ECO:0007669"/>
    <property type="project" value="UniProtKB-SubCell"/>
</dbReference>
<feature type="domain" description="SAC" evidence="5">
    <location>
        <begin position="178"/>
        <end position="682"/>
    </location>
</feature>
<dbReference type="STRING" id="50429.A0A2B4SXW7"/>
<dbReference type="Proteomes" id="UP000225706">
    <property type="component" value="Unassembled WGS sequence"/>
</dbReference>
<comment type="subcellular location">
    <subcellularLocation>
        <location evidence="1">Endomembrane system</location>
    </subcellularLocation>
</comment>
<feature type="compositionally biased region" description="Basic and acidic residues" evidence="4">
    <location>
        <begin position="347"/>
        <end position="363"/>
    </location>
</feature>
<feature type="region of interest" description="Disordered" evidence="4">
    <location>
        <begin position="337"/>
        <end position="366"/>
    </location>
</feature>
<dbReference type="PANTHER" id="PTHR45738">
    <property type="entry name" value="POLYPHOSPHOINOSITIDE PHOSPHATASE"/>
    <property type="match status" value="1"/>
</dbReference>
<evidence type="ECO:0000313" key="6">
    <source>
        <dbReference type="EMBL" id="PFX33720.1"/>
    </source>
</evidence>
<keyword evidence="3" id="KW-0472">Membrane</keyword>
<evidence type="ECO:0000313" key="7">
    <source>
        <dbReference type="Proteomes" id="UP000225706"/>
    </source>
</evidence>
<feature type="region of interest" description="Disordered" evidence="4">
    <location>
        <begin position="851"/>
        <end position="900"/>
    </location>
</feature>
<accession>A0A2B4SXW7</accession>
<reference evidence="7" key="1">
    <citation type="journal article" date="2017" name="bioRxiv">
        <title>Comparative analysis of the genomes of Stylophora pistillata and Acropora digitifera provides evidence for extensive differences between species of corals.</title>
        <authorList>
            <person name="Voolstra C.R."/>
            <person name="Li Y."/>
            <person name="Liew Y.J."/>
            <person name="Baumgarten S."/>
            <person name="Zoccola D."/>
            <person name="Flot J.-F."/>
            <person name="Tambutte S."/>
            <person name="Allemand D."/>
            <person name="Aranda M."/>
        </authorList>
    </citation>
    <scope>NUCLEOTIDE SEQUENCE [LARGE SCALE GENOMIC DNA]</scope>
</reference>
<feature type="region of interest" description="Disordered" evidence="4">
    <location>
        <begin position="779"/>
        <end position="807"/>
    </location>
</feature>
<proteinExistence type="predicted"/>
<sequence length="1027" mass="116373">MFGVEPVRDLGSHNNIRQVIKMADHYSICCTQRVVLYETKARFFLVGSNNAETRFRVLKIDRTEPYELVFFDDKVEYNQRQIKDLLSMINAGNLPNKNKPYESTSKGLHRSISAYGIVGFVRFLEGYYIILITERRKQAEIGGHSIYKIGDTKLIPIANELVRQRFKHPDESKYVKIFQNVDLSSNFYFSYSYDLTHNLQRQMAPIINPPAFTGATHSWKAWGPCTHLDKETATDTSALSGVLEGTKDKSDVQNTNENGTHDQALGSSKEIGELGSDAGASDVQTQSDDGITEQSGNFEISDGTSDTMLSRTCDQRSETKGGNFFKQDISADHFVMSSSKAVQSSPKKPEQATDSTRKQELKSDTCINTGEGNDSVCLNCEKVRQQKVKPFLSKSKACSKFVWNRYLLEGFEGAVHSDWILHIVNGFVGQADICVYGRPIYVTLIARRSKEFAGTRFLKRGANDKGNVANEVETEQIVHDASVLSIKSGRFTSYVQLRGSVPSFWSQDVRQVMVPKPQIIVDRADPFCSAAGQHFNQLLKRFGSPVVILNLVKKRERKRHEQILSEELERAVTYLNQFLPIQYAIIYKAWDMARYNKSKDCNVMEKLTVIADENGVLRTNCVDCLDRTNTAQFMVGKCALGFQLHALGVIDKPFLQFDSDAVRILEDLYEAHGDTLALQYGGSQLVHGIRTYRKVSPFTSHSRDIMQTVSRYFSNAFTDADKQQAMNLFLGIFSPLQEKHNIWELPSDYYLHHNTTWDLRASKNRKSYTKWWDQAVVNSLPHPTPDETPLDDAGNEEEKEETRRYSDSADHELVDMFSEYYHPHDLTVLETVYPHQMQKSCRDFMPPTAHNHSPFVVRAPAKSPGRRPVPTRRAVGAAPKPLTVEDSSDDGSSSDDDSSAISLLEKTNSTSTCVVSFQELLPSMQDIYGVGLKEPKDRSMRAYQRFVQFGKTSLPDKENAGVKHIHYDWEAHKPFKFDCNHTVKLSTVDHPSKALYKAYVHAGQNGRFWTSPVSVDVYRKYVSKNYQ</sequence>
<dbReference type="OrthoDB" id="6018167at2759"/>
<dbReference type="GO" id="GO:0046856">
    <property type="term" value="P:phosphatidylinositol dephosphorylation"/>
    <property type="evidence" value="ECO:0007669"/>
    <property type="project" value="InterPro"/>
</dbReference>
<feature type="compositionally biased region" description="Acidic residues" evidence="4">
    <location>
        <begin position="788"/>
        <end position="799"/>
    </location>
</feature>
<gene>
    <name evidence="6" type="primary">FIG4</name>
    <name evidence="6" type="ORF">AWC38_SpisGene1362</name>
</gene>
<dbReference type="PROSITE" id="PS50275">
    <property type="entry name" value="SAC"/>
    <property type="match status" value="1"/>
</dbReference>
<evidence type="ECO:0000256" key="1">
    <source>
        <dbReference type="ARBA" id="ARBA00004308"/>
    </source>
</evidence>
<feature type="compositionally biased region" description="Polar residues" evidence="4">
    <location>
        <begin position="337"/>
        <end position="346"/>
    </location>
</feature>
<dbReference type="InterPro" id="IPR002013">
    <property type="entry name" value="SAC_dom"/>
</dbReference>
<dbReference type="InterPro" id="IPR043573">
    <property type="entry name" value="Fig4-like"/>
</dbReference>
<keyword evidence="7" id="KW-1185">Reference proteome</keyword>
<dbReference type="PANTHER" id="PTHR45738:SF5">
    <property type="entry name" value="POLYPHOSPHOINOSITIDE PHOSPHATASE"/>
    <property type="match status" value="1"/>
</dbReference>
<evidence type="ECO:0000256" key="4">
    <source>
        <dbReference type="SAM" id="MobiDB-lite"/>
    </source>
</evidence>